<dbReference type="PaxDb" id="4565-Traes_4BL_A1E644C55.1"/>
<keyword evidence="9 17" id="KW-1133">Transmembrane helix</keyword>
<dbReference type="Gramene" id="TraesPARA_EIv1.0_1371000.1">
    <property type="protein sequence ID" value="TraesPARA_EIv1.0_1371000.1.CDS"/>
    <property type="gene ID" value="TraesPARA_EIv1.0_1371000"/>
</dbReference>
<dbReference type="Gramene" id="TraesCAD_scaffold_109752_01G000300.1">
    <property type="protein sequence ID" value="TraesCAD_scaffold_109752_01G000300.1"/>
    <property type="gene ID" value="TraesCAD_scaffold_109752_01G000300"/>
</dbReference>
<keyword evidence="6 15" id="KW-0547">Nucleotide-binding</keyword>
<keyword evidence="8 15" id="KW-0067">ATP-binding</keyword>
<dbReference type="Gene3D" id="2.10.25.10">
    <property type="entry name" value="Laminin"/>
    <property type="match status" value="1"/>
</dbReference>
<dbReference type="Gramene" id="TraesWEE_scaffold_113972_01G000300.1">
    <property type="protein sequence ID" value="TraesWEE_scaffold_113972_01G000300.1"/>
    <property type="gene ID" value="TraesWEE_scaffold_113972_01G000300"/>
</dbReference>
<dbReference type="GO" id="GO:0004674">
    <property type="term" value="F:protein serine/threonine kinase activity"/>
    <property type="evidence" value="ECO:0007669"/>
    <property type="project" value="UniProtKB-KW"/>
</dbReference>
<evidence type="ECO:0000256" key="12">
    <source>
        <dbReference type="ARBA" id="ARBA00047558"/>
    </source>
</evidence>
<feature type="chain" id="PRO_5043175676" description="Protein kinase domain-containing protein" evidence="18">
    <location>
        <begin position="22"/>
        <end position="706"/>
    </location>
</feature>
<comment type="catalytic activity">
    <reaction evidence="13">
        <text>L-threonyl-[protein] + ATP = O-phospho-L-threonyl-[protein] + ADP + H(+)</text>
        <dbReference type="Rhea" id="RHEA:46608"/>
        <dbReference type="Rhea" id="RHEA-COMP:11060"/>
        <dbReference type="Rhea" id="RHEA-COMP:11605"/>
        <dbReference type="ChEBI" id="CHEBI:15378"/>
        <dbReference type="ChEBI" id="CHEBI:30013"/>
        <dbReference type="ChEBI" id="CHEBI:30616"/>
        <dbReference type="ChEBI" id="CHEBI:61977"/>
        <dbReference type="ChEBI" id="CHEBI:456216"/>
    </reaction>
</comment>
<dbReference type="Gramene" id="TraesARI4B03G02388690.1">
    <property type="protein sequence ID" value="TraesARI4B03G02388690.1"/>
    <property type="gene ID" value="TraesARI4B03G02388690"/>
</dbReference>
<comment type="function">
    <text evidence="14">Serine/threonine-protein kinase that may function as a signaling receptor of extracellular matrix component.</text>
</comment>
<dbReference type="OrthoDB" id="4062651at2759"/>
<dbReference type="PROSITE" id="PS00107">
    <property type="entry name" value="PROTEIN_KINASE_ATP"/>
    <property type="match status" value="1"/>
</dbReference>
<dbReference type="SMR" id="A0A3B6ITE4"/>
<evidence type="ECO:0000256" key="5">
    <source>
        <dbReference type="ARBA" id="ARBA00022729"/>
    </source>
</evidence>
<feature type="compositionally biased region" description="Low complexity" evidence="16">
    <location>
        <begin position="691"/>
        <end position="706"/>
    </location>
</feature>
<evidence type="ECO:0000256" key="6">
    <source>
        <dbReference type="ARBA" id="ARBA00022741"/>
    </source>
</evidence>
<feature type="signal peptide" evidence="18">
    <location>
        <begin position="1"/>
        <end position="21"/>
    </location>
</feature>
<dbReference type="Gramene" id="TraesLDM4B03G02352110.1">
    <property type="protein sequence ID" value="TraesLDM4B03G02352110.1"/>
    <property type="gene ID" value="TraesLDM4B03G02352110"/>
</dbReference>
<dbReference type="GO" id="GO:0007166">
    <property type="term" value="P:cell surface receptor signaling pathway"/>
    <property type="evidence" value="ECO:0000318"/>
    <property type="project" value="GO_Central"/>
</dbReference>
<keyword evidence="10 17" id="KW-0472">Membrane</keyword>
<sequence length="706" mass="75818">MRGAVLLLPLLAAVLLPAAAAAGGGNGSCVRSCGGMTLPYPFGFSSDCTIRLGCDVGAGVVFVGGTRELGLVVRNFTPRALILKLQPNCSRLFNASVAALFSDSYAPASRNALVVSSCAEAAQISNCSSSPERFLDRNSSHCTDESIRCIVPPTNSTRGHHFLNKSEVLRSNCTGLVSAVSYSDAGGPSLLLGALELDWWVPGPCRCDARANCTQFPATRTRPEAFQCECPEGLEGDGFVEGTGCREVSKSKCDRSNYLSRDCGKIVLVGLIMAGIIFGAMVMGIGCVVCHVLKRRSASIRSQQSTKRLLSEADCTVPLYSYREIERATSGFSEDQRLGTGAYGTVYAGRLSDNRLVAVKRIKHRDNADGGLDSVMNEVKLVSSVSHRHLVRLLGCCIEQGQQILVYEFMPNGTLAQHLQRERGRPAVPWTVRLRVAAETAKAIAYLHSEVHPPIYHRDIKSSNILLDHEYNSKVADFGLSRMGMTSVDSSHISTAPQGTPGYVDPQYHQNFHLSDKSDVYSFGVVLVEIITAMKVVDFSRGPSEVNLAQLAVEKIGRGCVDDIVDPFLDPHRDAWTLTSIHKVAELAFRCLAFHSEIRPSMAEVADELEQIQVSGWAPSNDDAAFMSTTSSLCSSAPSRGTDKSLGPDKGRGEALSTSAPAMAVAARETEKGAAGSSPVSVQERWFSDRSSPSSNSLLGNSSSLH</sequence>
<feature type="compositionally biased region" description="Low complexity" evidence="16">
    <location>
        <begin position="629"/>
        <end position="639"/>
    </location>
</feature>
<dbReference type="Gramene" id="TraesCLE_scaffold_125297_01G000300.1">
    <property type="protein sequence ID" value="TraesCLE_scaffold_125297_01G000300.1"/>
    <property type="gene ID" value="TraesCLE_scaffold_125297_01G000300"/>
</dbReference>
<evidence type="ECO:0000256" key="15">
    <source>
        <dbReference type="PROSITE-ProRule" id="PRU10141"/>
    </source>
</evidence>
<comment type="subcellular location">
    <subcellularLocation>
        <location evidence="1">Membrane</location>
        <topology evidence="1">Single-pass membrane protein</topology>
    </subcellularLocation>
</comment>
<gene>
    <name evidence="20" type="primary">LOC123092907</name>
</gene>
<dbReference type="OMA" id="GANAMCT"/>
<dbReference type="Gramene" id="TraesKAR4B01G0332880.1">
    <property type="protein sequence ID" value="cds.TraesKAR4B01G0332880.1"/>
    <property type="gene ID" value="TraesKAR4B01G0332880"/>
</dbReference>
<evidence type="ECO:0000256" key="14">
    <source>
        <dbReference type="ARBA" id="ARBA00056804"/>
    </source>
</evidence>
<dbReference type="PROSITE" id="PS50011">
    <property type="entry name" value="PROTEIN_KINASE_DOM"/>
    <property type="match status" value="1"/>
</dbReference>
<evidence type="ECO:0000256" key="9">
    <source>
        <dbReference type="ARBA" id="ARBA00022989"/>
    </source>
</evidence>
<dbReference type="Gramene" id="TraesLAC4B03G02304920.1">
    <property type="protein sequence ID" value="TraesLAC4B03G02304920.1"/>
    <property type="gene ID" value="TraesLAC4B03G02304920"/>
</dbReference>
<evidence type="ECO:0000256" key="4">
    <source>
        <dbReference type="ARBA" id="ARBA00022692"/>
    </source>
</evidence>
<evidence type="ECO:0000256" key="3">
    <source>
        <dbReference type="ARBA" id="ARBA00022679"/>
    </source>
</evidence>
<dbReference type="Gramene" id="TraesNOR4B03G02368740.1">
    <property type="protein sequence ID" value="TraesNOR4B03G02368740.1"/>
    <property type="gene ID" value="TraesNOR4B03G02368740"/>
</dbReference>
<keyword evidence="11" id="KW-0325">Glycoprotein</keyword>
<dbReference type="FunFam" id="3.30.200.20:FF:000481">
    <property type="entry name" value="Wall-associated receptor kinase-like 14"/>
    <property type="match status" value="1"/>
</dbReference>
<dbReference type="PANTHER" id="PTHR46008">
    <property type="entry name" value="LEAF RUST 10 DISEASE-RESISTANCE LOCUS RECEPTOR-LIKE PROTEIN KINASE-LIKE 1.4"/>
    <property type="match status" value="1"/>
</dbReference>
<dbReference type="Gene3D" id="3.30.200.20">
    <property type="entry name" value="Phosphorylase Kinase, domain 1"/>
    <property type="match status" value="1"/>
</dbReference>
<dbReference type="Gramene" id="TraesJUL4B03G02370290.1">
    <property type="protein sequence ID" value="TraesJUL4B03G02370290.1"/>
    <property type="gene ID" value="TraesJUL4B03G02370290"/>
</dbReference>
<dbReference type="Gene3D" id="1.10.510.10">
    <property type="entry name" value="Transferase(Phosphotransferase) domain 1"/>
    <property type="match status" value="1"/>
</dbReference>
<feature type="compositionally biased region" description="Basic and acidic residues" evidence="16">
    <location>
        <begin position="641"/>
        <end position="653"/>
    </location>
</feature>
<dbReference type="InterPro" id="IPR011009">
    <property type="entry name" value="Kinase-like_dom_sf"/>
</dbReference>
<dbReference type="SUPFAM" id="SSF56112">
    <property type="entry name" value="Protein kinase-like (PK-like)"/>
    <property type="match status" value="1"/>
</dbReference>
<evidence type="ECO:0000256" key="18">
    <source>
        <dbReference type="SAM" id="SignalP"/>
    </source>
</evidence>
<dbReference type="Pfam" id="PF00069">
    <property type="entry name" value="Pkinase"/>
    <property type="match status" value="1"/>
</dbReference>
<evidence type="ECO:0000256" key="16">
    <source>
        <dbReference type="SAM" id="MobiDB-lite"/>
    </source>
</evidence>
<dbReference type="GeneID" id="123092907"/>
<dbReference type="STRING" id="4565.A0A3B6ITE4"/>
<reference evidence="20" key="2">
    <citation type="submission" date="2018-10" db="UniProtKB">
        <authorList>
            <consortium name="EnsemblPlants"/>
        </authorList>
    </citation>
    <scope>IDENTIFICATION</scope>
</reference>
<evidence type="ECO:0000256" key="8">
    <source>
        <dbReference type="ARBA" id="ARBA00022840"/>
    </source>
</evidence>
<keyword evidence="7" id="KW-0418">Kinase</keyword>
<reference evidence="20" key="1">
    <citation type="submission" date="2018-08" db="EMBL/GenBank/DDBJ databases">
        <authorList>
            <person name="Rossello M."/>
        </authorList>
    </citation>
    <scope>NUCLEOTIDE SEQUENCE [LARGE SCALE GENOMIC DNA]</scope>
    <source>
        <strain evidence="20">cv. Chinese Spring</strain>
    </source>
</reference>
<dbReference type="RefSeq" id="XP_044370696.1">
    <property type="nucleotide sequence ID" value="XM_044514761.1"/>
</dbReference>
<dbReference type="FunFam" id="1.10.510.10:FF:000161">
    <property type="entry name" value="Wall-associated receptor kinase-like 20"/>
    <property type="match status" value="1"/>
</dbReference>
<feature type="region of interest" description="Disordered" evidence="16">
    <location>
        <begin position="629"/>
        <end position="706"/>
    </location>
</feature>
<feature type="binding site" evidence="15">
    <location>
        <position position="360"/>
    </location>
    <ligand>
        <name>ATP</name>
        <dbReference type="ChEBI" id="CHEBI:30616"/>
    </ligand>
</feature>
<dbReference type="CDD" id="cd14066">
    <property type="entry name" value="STKc_IRAK"/>
    <property type="match status" value="1"/>
</dbReference>
<proteinExistence type="predicted"/>
<dbReference type="Gramene" id="TraesCS4B02G238700.1">
    <property type="protein sequence ID" value="TraesCS4B02G238700.1"/>
    <property type="gene ID" value="TraesCS4B02G238700"/>
</dbReference>
<dbReference type="PANTHER" id="PTHR46008:SF62">
    <property type="entry name" value="PROTEIN KINASE DOMAIN-CONTAINING PROTEIN"/>
    <property type="match status" value="1"/>
</dbReference>
<evidence type="ECO:0000256" key="7">
    <source>
        <dbReference type="ARBA" id="ARBA00022777"/>
    </source>
</evidence>
<evidence type="ECO:0000256" key="1">
    <source>
        <dbReference type="ARBA" id="ARBA00004167"/>
    </source>
</evidence>
<evidence type="ECO:0000256" key="11">
    <source>
        <dbReference type="ARBA" id="ARBA00023180"/>
    </source>
</evidence>
<dbReference type="Gramene" id="TraesCS4B03G0651300.1">
    <property type="protein sequence ID" value="TraesCS4B03G0651300.1.CDS"/>
    <property type="gene ID" value="TraesCS4B03G0651300"/>
</dbReference>
<evidence type="ECO:0000256" key="13">
    <source>
        <dbReference type="ARBA" id="ARBA00047951"/>
    </source>
</evidence>
<organism evidence="20">
    <name type="scientific">Triticum aestivum</name>
    <name type="common">Wheat</name>
    <dbReference type="NCBI Taxonomy" id="4565"/>
    <lineage>
        <taxon>Eukaryota</taxon>
        <taxon>Viridiplantae</taxon>
        <taxon>Streptophyta</taxon>
        <taxon>Embryophyta</taxon>
        <taxon>Tracheophyta</taxon>
        <taxon>Spermatophyta</taxon>
        <taxon>Magnoliopsida</taxon>
        <taxon>Liliopsida</taxon>
        <taxon>Poales</taxon>
        <taxon>Poaceae</taxon>
        <taxon>BOP clade</taxon>
        <taxon>Pooideae</taxon>
        <taxon>Triticodae</taxon>
        <taxon>Triticeae</taxon>
        <taxon>Triticinae</taxon>
        <taxon>Triticum</taxon>
    </lineage>
</organism>
<name>A0A3B6ITE4_WHEAT</name>
<dbReference type="InterPro" id="IPR000719">
    <property type="entry name" value="Prot_kinase_dom"/>
</dbReference>
<keyword evidence="21" id="KW-1185">Reference proteome</keyword>
<evidence type="ECO:0000313" key="21">
    <source>
        <dbReference type="Proteomes" id="UP000019116"/>
    </source>
</evidence>
<dbReference type="EnsemblPlants" id="TraesCS4B02G238700.1">
    <property type="protein sequence ID" value="TraesCS4B02G238700.1"/>
    <property type="gene ID" value="TraesCS4B02G238700"/>
</dbReference>
<dbReference type="Proteomes" id="UP000019116">
    <property type="component" value="Chromosome 4B"/>
</dbReference>
<evidence type="ECO:0000259" key="19">
    <source>
        <dbReference type="PROSITE" id="PS50011"/>
    </source>
</evidence>
<dbReference type="AlphaFoldDB" id="A0A3B6ITE4"/>
<dbReference type="Gramene" id="TraesSYM4B03G02378200.1">
    <property type="protein sequence ID" value="TraesSYM4B03G02378200.1"/>
    <property type="gene ID" value="TraesSYM4B03G02378200"/>
</dbReference>
<dbReference type="SMART" id="SM00220">
    <property type="entry name" value="S_TKc"/>
    <property type="match status" value="1"/>
</dbReference>
<dbReference type="GO" id="GO:0005524">
    <property type="term" value="F:ATP binding"/>
    <property type="evidence" value="ECO:0007669"/>
    <property type="project" value="UniProtKB-UniRule"/>
</dbReference>
<feature type="transmembrane region" description="Helical" evidence="17">
    <location>
        <begin position="266"/>
        <end position="293"/>
    </location>
</feature>
<protein>
    <recommendedName>
        <fullName evidence="19">Protein kinase domain-containing protein</fullName>
    </recommendedName>
</protein>
<dbReference type="PROSITE" id="PS00108">
    <property type="entry name" value="PROTEIN_KINASE_ST"/>
    <property type="match status" value="1"/>
</dbReference>
<dbReference type="GO" id="GO:0005886">
    <property type="term" value="C:plasma membrane"/>
    <property type="evidence" value="ECO:0000318"/>
    <property type="project" value="GO_Central"/>
</dbReference>
<dbReference type="InterPro" id="IPR008271">
    <property type="entry name" value="Ser/Thr_kinase_AS"/>
</dbReference>
<dbReference type="Gramene" id="TraesROB_scaffold_126212_01G000300.1">
    <property type="protein sequence ID" value="TraesROB_scaffold_126212_01G000300.1"/>
    <property type="gene ID" value="TraesROB_scaffold_126212_01G000300"/>
</dbReference>
<evidence type="ECO:0000256" key="2">
    <source>
        <dbReference type="ARBA" id="ARBA00022527"/>
    </source>
</evidence>
<evidence type="ECO:0000313" key="20">
    <source>
        <dbReference type="EnsemblPlants" id="TraesCS4B02G238700.1"/>
    </source>
</evidence>
<evidence type="ECO:0000256" key="10">
    <source>
        <dbReference type="ARBA" id="ARBA00023136"/>
    </source>
</evidence>
<keyword evidence="5 18" id="KW-0732">Signal</keyword>
<keyword evidence="4 17" id="KW-0812">Transmembrane</keyword>
<accession>A0A3B6ITE4</accession>
<evidence type="ECO:0000256" key="17">
    <source>
        <dbReference type="SAM" id="Phobius"/>
    </source>
</evidence>
<keyword evidence="3" id="KW-0808">Transferase</keyword>
<dbReference type="Gramene" id="TraesJAG4B03G02349420.1">
    <property type="protein sequence ID" value="TraesJAG4B03G02349420.1"/>
    <property type="gene ID" value="TraesJAG4B03G02349420"/>
</dbReference>
<feature type="domain" description="Protein kinase" evidence="19">
    <location>
        <begin position="332"/>
        <end position="612"/>
    </location>
</feature>
<dbReference type="Gramene" id="TraesSTA4B03G02345980.1">
    <property type="protein sequence ID" value="TraesSTA4B03G02345980.1"/>
    <property type="gene ID" value="TraesSTA4B03G02345980"/>
</dbReference>
<comment type="catalytic activity">
    <reaction evidence="12">
        <text>L-seryl-[protein] + ATP = O-phospho-L-seryl-[protein] + ADP + H(+)</text>
        <dbReference type="Rhea" id="RHEA:17989"/>
        <dbReference type="Rhea" id="RHEA-COMP:9863"/>
        <dbReference type="Rhea" id="RHEA-COMP:11604"/>
        <dbReference type="ChEBI" id="CHEBI:15378"/>
        <dbReference type="ChEBI" id="CHEBI:29999"/>
        <dbReference type="ChEBI" id="CHEBI:30616"/>
        <dbReference type="ChEBI" id="CHEBI:83421"/>
        <dbReference type="ChEBI" id="CHEBI:456216"/>
    </reaction>
</comment>
<dbReference type="Gramene" id="TraesMAC4B03G02351150.1">
    <property type="protein sequence ID" value="TraesMAC4B03G02351150.1"/>
    <property type="gene ID" value="TraesMAC4B03G02351150"/>
</dbReference>
<dbReference type="InterPro" id="IPR017441">
    <property type="entry name" value="Protein_kinase_ATP_BS"/>
</dbReference>
<keyword evidence="2" id="KW-0723">Serine/threonine-protein kinase</keyword>